<evidence type="ECO:0000313" key="4">
    <source>
        <dbReference type="EMBL" id="ESZ92474.1"/>
    </source>
</evidence>
<dbReference type="OrthoDB" id="3542986at2759"/>
<gene>
    <name evidence="4" type="ORF">SBOR_7137</name>
</gene>
<evidence type="ECO:0000256" key="1">
    <source>
        <dbReference type="SAM" id="MobiDB-lite"/>
    </source>
</evidence>
<sequence length="293" mass="31991">MEYRLSFLLLPAVSWAAVISTPLSTDRDDQINEIKQSNPISSSLICTSNCNAPSTSSQPLELREYREYHTHSFHHAKYDDQEPPPRPHIPTSWKVAIGVNAFVLLITASILGMLVWILRKEYRKRNLLQGDPTYVGAKDGFGRKMKSARSTGSRGLGMGMGNARGGRARAWSYDPIREEEEEGVGQGLGQGLGLEGGNTGMSMPMAMNNTLVNPGTQKESQGGTSAKGKGKETSRTKRERVWRGKHVRFSSWSGDVDVDGRDRMGVVGVGSSGKENGVAALRAAEAHEYVQTP</sequence>
<evidence type="ECO:0000313" key="5">
    <source>
        <dbReference type="Proteomes" id="UP000019487"/>
    </source>
</evidence>
<accession>W9CCB4</accession>
<organism evidence="4 5">
    <name type="scientific">Sclerotinia borealis (strain F-4128)</name>
    <dbReference type="NCBI Taxonomy" id="1432307"/>
    <lineage>
        <taxon>Eukaryota</taxon>
        <taxon>Fungi</taxon>
        <taxon>Dikarya</taxon>
        <taxon>Ascomycota</taxon>
        <taxon>Pezizomycotina</taxon>
        <taxon>Leotiomycetes</taxon>
        <taxon>Helotiales</taxon>
        <taxon>Sclerotiniaceae</taxon>
        <taxon>Sclerotinia</taxon>
    </lineage>
</organism>
<dbReference type="AlphaFoldDB" id="W9CCB4"/>
<dbReference type="EMBL" id="AYSA01000384">
    <property type="protein sequence ID" value="ESZ92474.1"/>
    <property type="molecule type" value="Genomic_DNA"/>
</dbReference>
<feature type="region of interest" description="Disordered" evidence="1">
    <location>
        <begin position="212"/>
        <end position="241"/>
    </location>
</feature>
<feature type="transmembrane region" description="Helical" evidence="2">
    <location>
        <begin position="95"/>
        <end position="118"/>
    </location>
</feature>
<name>W9CCB4_SCLBF</name>
<keyword evidence="2" id="KW-0472">Membrane</keyword>
<dbReference type="HOGENOM" id="CLU_950461_0_0_1"/>
<feature type="chain" id="PRO_5004918302" evidence="3">
    <location>
        <begin position="17"/>
        <end position="293"/>
    </location>
</feature>
<feature type="compositionally biased region" description="Polar residues" evidence="1">
    <location>
        <begin position="212"/>
        <end position="224"/>
    </location>
</feature>
<feature type="signal peptide" evidence="3">
    <location>
        <begin position="1"/>
        <end position="16"/>
    </location>
</feature>
<keyword evidence="5" id="KW-1185">Reference proteome</keyword>
<dbReference type="Proteomes" id="UP000019487">
    <property type="component" value="Unassembled WGS sequence"/>
</dbReference>
<feature type="compositionally biased region" description="Basic and acidic residues" evidence="1">
    <location>
        <begin position="229"/>
        <end position="241"/>
    </location>
</feature>
<evidence type="ECO:0000256" key="3">
    <source>
        <dbReference type="SAM" id="SignalP"/>
    </source>
</evidence>
<comment type="caution">
    <text evidence="4">The sequence shown here is derived from an EMBL/GenBank/DDBJ whole genome shotgun (WGS) entry which is preliminary data.</text>
</comment>
<protein>
    <submittedName>
        <fullName evidence="4">Uncharacterized protein</fullName>
    </submittedName>
</protein>
<keyword evidence="2" id="KW-0812">Transmembrane</keyword>
<proteinExistence type="predicted"/>
<evidence type="ECO:0000256" key="2">
    <source>
        <dbReference type="SAM" id="Phobius"/>
    </source>
</evidence>
<keyword evidence="3" id="KW-0732">Signal</keyword>
<reference evidence="4 5" key="1">
    <citation type="journal article" date="2014" name="Genome Announc.">
        <title>Draft genome sequence of Sclerotinia borealis, a psychrophilic plant pathogenic fungus.</title>
        <authorList>
            <person name="Mardanov A.V."/>
            <person name="Beletsky A.V."/>
            <person name="Kadnikov V.V."/>
            <person name="Ignatov A.N."/>
            <person name="Ravin N.V."/>
        </authorList>
    </citation>
    <scope>NUCLEOTIDE SEQUENCE [LARGE SCALE GENOMIC DNA]</scope>
    <source>
        <strain evidence="5">F-4157</strain>
    </source>
</reference>
<keyword evidence="2" id="KW-1133">Transmembrane helix</keyword>